<dbReference type="InParanoid" id="A0A2P5F4S4"/>
<proteinExistence type="predicted"/>
<evidence type="ECO:0000313" key="3">
    <source>
        <dbReference type="Proteomes" id="UP000237000"/>
    </source>
</evidence>
<feature type="region of interest" description="Disordered" evidence="1">
    <location>
        <begin position="16"/>
        <end position="41"/>
    </location>
</feature>
<dbReference type="AlphaFoldDB" id="A0A2P5F4S4"/>
<organism evidence="2 3">
    <name type="scientific">Trema orientale</name>
    <name type="common">Charcoal tree</name>
    <name type="synonym">Celtis orientalis</name>
    <dbReference type="NCBI Taxonomy" id="63057"/>
    <lineage>
        <taxon>Eukaryota</taxon>
        <taxon>Viridiplantae</taxon>
        <taxon>Streptophyta</taxon>
        <taxon>Embryophyta</taxon>
        <taxon>Tracheophyta</taxon>
        <taxon>Spermatophyta</taxon>
        <taxon>Magnoliopsida</taxon>
        <taxon>eudicotyledons</taxon>
        <taxon>Gunneridae</taxon>
        <taxon>Pentapetalae</taxon>
        <taxon>rosids</taxon>
        <taxon>fabids</taxon>
        <taxon>Rosales</taxon>
        <taxon>Cannabaceae</taxon>
        <taxon>Trema</taxon>
    </lineage>
</organism>
<evidence type="ECO:0000256" key="1">
    <source>
        <dbReference type="SAM" id="MobiDB-lite"/>
    </source>
</evidence>
<gene>
    <name evidence="2" type="ORF">TorRG33x02_113900</name>
</gene>
<sequence length="59" mass="6495">MGYLILITEARGVDLEKDRGGKQGDGKTTTSVKHGKEKSLSKSHDLDSRLLFALLTKNH</sequence>
<dbReference type="Proteomes" id="UP000237000">
    <property type="component" value="Unassembled WGS sequence"/>
</dbReference>
<name>A0A2P5F4S4_TREOI</name>
<protein>
    <submittedName>
        <fullName evidence="2">Uncharacterized protein</fullName>
    </submittedName>
</protein>
<keyword evidence="3" id="KW-1185">Reference proteome</keyword>
<comment type="caution">
    <text evidence="2">The sequence shown here is derived from an EMBL/GenBank/DDBJ whole genome shotgun (WGS) entry which is preliminary data.</text>
</comment>
<reference evidence="3" key="1">
    <citation type="submission" date="2016-06" db="EMBL/GenBank/DDBJ databases">
        <title>Parallel loss of symbiosis genes in relatives of nitrogen-fixing non-legume Parasponia.</title>
        <authorList>
            <person name="Van Velzen R."/>
            <person name="Holmer R."/>
            <person name="Bu F."/>
            <person name="Rutten L."/>
            <person name="Van Zeijl A."/>
            <person name="Liu W."/>
            <person name="Santuari L."/>
            <person name="Cao Q."/>
            <person name="Sharma T."/>
            <person name="Shen D."/>
            <person name="Roswanjaya Y."/>
            <person name="Wardhani T."/>
            <person name="Kalhor M.S."/>
            <person name="Jansen J."/>
            <person name="Van den Hoogen J."/>
            <person name="Gungor B."/>
            <person name="Hartog M."/>
            <person name="Hontelez J."/>
            <person name="Verver J."/>
            <person name="Yang W.-C."/>
            <person name="Schijlen E."/>
            <person name="Repin R."/>
            <person name="Schilthuizen M."/>
            <person name="Schranz E."/>
            <person name="Heidstra R."/>
            <person name="Miyata K."/>
            <person name="Fedorova E."/>
            <person name="Kohlen W."/>
            <person name="Bisseling T."/>
            <person name="Smit S."/>
            <person name="Geurts R."/>
        </authorList>
    </citation>
    <scope>NUCLEOTIDE SEQUENCE [LARGE SCALE GENOMIC DNA]</scope>
    <source>
        <strain evidence="3">cv. RG33-2</strain>
    </source>
</reference>
<accession>A0A2P5F4S4</accession>
<feature type="compositionally biased region" description="Basic and acidic residues" evidence="1">
    <location>
        <begin position="16"/>
        <end position="25"/>
    </location>
</feature>
<evidence type="ECO:0000313" key="2">
    <source>
        <dbReference type="EMBL" id="PON92792.1"/>
    </source>
</evidence>
<dbReference type="EMBL" id="JXTC01000062">
    <property type="protein sequence ID" value="PON92792.1"/>
    <property type="molecule type" value="Genomic_DNA"/>
</dbReference>